<protein>
    <submittedName>
        <fullName evidence="3">Glycosyltransferase</fullName>
    </submittedName>
</protein>
<name>A0ABX8S908_9ACTN</name>
<reference evidence="3" key="1">
    <citation type="submission" date="2021-07" db="EMBL/GenBank/DDBJ databases">
        <title>Candidatus Kaistella beijingensis sp. nov. isolated from a municipal wastewater treatment plant is involved in sludge foaming.</title>
        <authorList>
            <person name="Song Y."/>
            <person name="Liu S.-J."/>
        </authorList>
    </citation>
    <scope>NUCLEOTIDE SEQUENCE</scope>
    <source>
        <strain evidence="3">DSM 43998</strain>
    </source>
</reference>
<gene>
    <name evidence="3" type="ORF">KV203_14160</name>
</gene>
<evidence type="ECO:0000256" key="1">
    <source>
        <dbReference type="SAM" id="MobiDB-lite"/>
    </source>
</evidence>
<feature type="compositionally biased region" description="Low complexity" evidence="1">
    <location>
        <begin position="20"/>
        <end position="34"/>
    </location>
</feature>
<proteinExistence type="predicted"/>
<dbReference type="InterPro" id="IPR002213">
    <property type="entry name" value="UDP_glucos_trans"/>
</dbReference>
<accession>A0ABX8S908</accession>
<sequence length="421" mass="44278">MSMADSARHGGVVRKANAVRSADSTTASARSNSSKNTPFISFALLPAFGHVYPVMPLVEATQAAGARVQVAVGRPFNENLPMSTVLGTDVDPAAMSVPDLTREKFPAVVDDMPTRWVPAYFGVMHALPTVTALRRAWRADRPDLVVYDPANPGAAVVADELGIPAVLFSVFHYFPPMLNLPAVTRRALDHPEVAPWEPVADLTYRNPYVDPVPAALQQGPIADYPEVIPIRTVPWENRATDLGAVPSRRSGRPLIYLTLGTVVGTAALLRGLILEAAEVGDVIASTGPGVERSELAGLPGNVILREFVPTRAVMSVADLVVHHGGMGTTLAAAAHGIPQLIVPQVGDQFANAQAVARAGIGQALIGPRADGAVSAALTTLQDDDYTREAARSVARSIAATPGPDRVADLLISRAARGLHGS</sequence>
<feature type="domain" description="Erythromycin biosynthesis protein CIII-like C-terminal" evidence="2">
    <location>
        <begin position="276"/>
        <end position="411"/>
    </location>
</feature>
<dbReference type="PANTHER" id="PTHR48050:SF13">
    <property type="entry name" value="STEROL 3-BETA-GLUCOSYLTRANSFERASE UGT80A2"/>
    <property type="match status" value="1"/>
</dbReference>
<dbReference type="CDD" id="cd03784">
    <property type="entry name" value="GT1_Gtf-like"/>
    <property type="match status" value="1"/>
</dbReference>
<evidence type="ECO:0000313" key="4">
    <source>
        <dbReference type="Proteomes" id="UP000887023"/>
    </source>
</evidence>
<keyword evidence="4" id="KW-1185">Reference proteome</keyword>
<organism evidence="3 4">
    <name type="scientific">Skermania pinensis</name>
    <dbReference type="NCBI Taxonomy" id="39122"/>
    <lineage>
        <taxon>Bacteria</taxon>
        <taxon>Bacillati</taxon>
        <taxon>Actinomycetota</taxon>
        <taxon>Actinomycetes</taxon>
        <taxon>Mycobacteriales</taxon>
        <taxon>Gordoniaceae</taxon>
        <taxon>Skermania</taxon>
    </lineage>
</organism>
<dbReference type="InterPro" id="IPR050426">
    <property type="entry name" value="Glycosyltransferase_28"/>
</dbReference>
<dbReference type="EMBL" id="CP079105">
    <property type="protein sequence ID" value="QXQ13040.1"/>
    <property type="molecule type" value="Genomic_DNA"/>
</dbReference>
<dbReference type="Proteomes" id="UP000887023">
    <property type="component" value="Chromosome"/>
</dbReference>
<dbReference type="SUPFAM" id="SSF53756">
    <property type="entry name" value="UDP-Glycosyltransferase/glycogen phosphorylase"/>
    <property type="match status" value="1"/>
</dbReference>
<dbReference type="Pfam" id="PF06722">
    <property type="entry name" value="EryCIII-like_C"/>
    <property type="match status" value="1"/>
</dbReference>
<evidence type="ECO:0000313" key="3">
    <source>
        <dbReference type="EMBL" id="QXQ13040.1"/>
    </source>
</evidence>
<evidence type="ECO:0000259" key="2">
    <source>
        <dbReference type="Pfam" id="PF06722"/>
    </source>
</evidence>
<feature type="region of interest" description="Disordered" evidence="1">
    <location>
        <begin position="1"/>
        <end position="34"/>
    </location>
</feature>
<dbReference type="Gene3D" id="3.40.50.2000">
    <property type="entry name" value="Glycogen Phosphorylase B"/>
    <property type="match status" value="2"/>
</dbReference>
<dbReference type="PANTHER" id="PTHR48050">
    <property type="entry name" value="STEROL 3-BETA-GLUCOSYLTRANSFERASE"/>
    <property type="match status" value="1"/>
</dbReference>
<dbReference type="InterPro" id="IPR010610">
    <property type="entry name" value="EryCIII-like_C"/>
</dbReference>